<keyword evidence="2" id="KW-1133">Transmembrane helix</keyword>
<keyword evidence="2" id="KW-0812">Transmembrane</keyword>
<evidence type="ECO:0000313" key="3">
    <source>
        <dbReference type="EMBL" id="KAF3761093.1"/>
    </source>
</evidence>
<organism evidence="3 4">
    <name type="scientific">Cryphonectria parasitica (strain ATCC 38755 / EP155)</name>
    <dbReference type="NCBI Taxonomy" id="660469"/>
    <lineage>
        <taxon>Eukaryota</taxon>
        <taxon>Fungi</taxon>
        <taxon>Dikarya</taxon>
        <taxon>Ascomycota</taxon>
        <taxon>Pezizomycotina</taxon>
        <taxon>Sordariomycetes</taxon>
        <taxon>Sordariomycetidae</taxon>
        <taxon>Diaporthales</taxon>
        <taxon>Cryphonectriaceae</taxon>
        <taxon>Cryphonectria-Endothia species complex</taxon>
        <taxon>Cryphonectria</taxon>
    </lineage>
</organism>
<evidence type="ECO:0000313" key="4">
    <source>
        <dbReference type="Proteomes" id="UP000803844"/>
    </source>
</evidence>
<proteinExistence type="predicted"/>
<feature type="transmembrane region" description="Helical" evidence="2">
    <location>
        <begin position="205"/>
        <end position="223"/>
    </location>
</feature>
<feature type="region of interest" description="Disordered" evidence="1">
    <location>
        <begin position="156"/>
        <end position="181"/>
    </location>
</feature>
<protein>
    <recommendedName>
        <fullName evidence="5">Integral membrane protein</fullName>
    </recommendedName>
</protein>
<feature type="transmembrane region" description="Helical" evidence="2">
    <location>
        <begin position="95"/>
        <end position="115"/>
    </location>
</feature>
<feature type="compositionally biased region" description="Gly residues" evidence="1">
    <location>
        <begin position="161"/>
        <end position="171"/>
    </location>
</feature>
<keyword evidence="4" id="KW-1185">Reference proteome</keyword>
<sequence>IYNVWRSRDNRKGRHALALTPSADARGVLAGEGTKFTNTWSATMAGIGRMALRYPVWDVSYDVATIFTLGSIVWVINGFFVLLPTTFAGESTWGGGISAVVGATIFEVGSILLMLEAVNENRSECFGWALEHSAEDLKLTLTRDKDGCRHHHAQKTRWLGNGSGNDGGGGDDSQADGDAAPDQGRRMWTWWPSWYELRTHYFRDIGFLACLSQMIGATVFWISGFTGLPQILDVLSLPATNGIYWLPQVVGGTGFIVSSWLFMLETQKKWYIPAPNVLGWHIGFWNLIGAIGFTLCGAFGFASSNEACELAGIWSTFIGSWAFLIGSVVQWYESLDKYPI</sequence>
<evidence type="ECO:0008006" key="5">
    <source>
        <dbReference type="Google" id="ProtNLM"/>
    </source>
</evidence>
<dbReference type="RefSeq" id="XP_040772072.1">
    <property type="nucleotide sequence ID" value="XM_040915848.1"/>
</dbReference>
<feature type="transmembrane region" description="Helical" evidence="2">
    <location>
        <begin position="310"/>
        <end position="332"/>
    </location>
</feature>
<reference evidence="3" key="1">
    <citation type="journal article" date="2020" name="Phytopathology">
        <title>Genome sequence of the chestnut blight fungus Cryphonectria parasitica EP155: A fundamental resource for an archetypical invasive plant pathogen.</title>
        <authorList>
            <person name="Crouch J.A."/>
            <person name="Dawe A."/>
            <person name="Aerts A."/>
            <person name="Barry K."/>
            <person name="Churchill A.C.L."/>
            <person name="Grimwood J."/>
            <person name="Hillman B."/>
            <person name="Milgroom M.G."/>
            <person name="Pangilinan J."/>
            <person name="Smith M."/>
            <person name="Salamov A."/>
            <person name="Schmutz J."/>
            <person name="Yadav J."/>
            <person name="Grigoriev I.V."/>
            <person name="Nuss D."/>
        </authorList>
    </citation>
    <scope>NUCLEOTIDE SEQUENCE</scope>
    <source>
        <strain evidence="3">EP155</strain>
    </source>
</reference>
<feature type="non-terminal residue" evidence="3">
    <location>
        <position position="1"/>
    </location>
</feature>
<feature type="transmembrane region" description="Helical" evidence="2">
    <location>
        <begin position="59"/>
        <end position="83"/>
    </location>
</feature>
<feature type="transmembrane region" description="Helical" evidence="2">
    <location>
        <begin position="284"/>
        <end position="304"/>
    </location>
</feature>
<dbReference type="EMBL" id="MU032352">
    <property type="protein sequence ID" value="KAF3761093.1"/>
    <property type="molecule type" value="Genomic_DNA"/>
</dbReference>
<keyword evidence="2" id="KW-0472">Membrane</keyword>
<feature type="transmembrane region" description="Helical" evidence="2">
    <location>
        <begin position="243"/>
        <end position="263"/>
    </location>
</feature>
<dbReference type="AlphaFoldDB" id="A0A9P4XUF8"/>
<comment type="caution">
    <text evidence="3">The sequence shown here is derived from an EMBL/GenBank/DDBJ whole genome shotgun (WGS) entry which is preliminary data.</text>
</comment>
<gene>
    <name evidence="3" type="ORF">M406DRAFT_230711</name>
</gene>
<dbReference type="OrthoDB" id="2603at2759"/>
<dbReference type="Proteomes" id="UP000803844">
    <property type="component" value="Unassembled WGS sequence"/>
</dbReference>
<evidence type="ECO:0000256" key="2">
    <source>
        <dbReference type="SAM" id="Phobius"/>
    </source>
</evidence>
<feature type="non-terminal residue" evidence="3">
    <location>
        <position position="340"/>
    </location>
</feature>
<accession>A0A9P4XUF8</accession>
<dbReference type="GeneID" id="63832977"/>
<name>A0A9P4XUF8_CRYP1</name>
<evidence type="ECO:0000256" key="1">
    <source>
        <dbReference type="SAM" id="MobiDB-lite"/>
    </source>
</evidence>